<proteinExistence type="predicted"/>
<dbReference type="AlphaFoldDB" id="A0AAV1ATF6"/>
<dbReference type="Proteomes" id="UP001157006">
    <property type="component" value="Chromosome 5"/>
</dbReference>
<feature type="region of interest" description="Disordered" evidence="1">
    <location>
        <begin position="20"/>
        <end position="44"/>
    </location>
</feature>
<accession>A0AAV1ATF6</accession>
<sequence length="83" mass="9708">MEPIGVLRGGNNCVIFVENSSFEEEEEEEEEPDEDEINDHGNQHNHDYRVKVDIPLFYKTIGVEEFLDWKIGVDRFFDVIGHP</sequence>
<dbReference type="EMBL" id="OX451740">
    <property type="protein sequence ID" value="CAI8613582.1"/>
    <property type="molecule type" value="Genomic_DNA"/>
</dbReference>
<keyword evidence="3" id="KW-1185">Reference proteome</keyword>
<gene>
    <name evidence="2" type="ORF">VFH_V087600</name>
</gene>
<evidence type="ECO:0000313" key="3">
    <source>
        <dbReference type="Proteomes" id="UP001157006"/>
    </source>
</evidence>
<protein>
    <submittedName>
        <fullName evidence="2">Uncharacterized protein</fullName>
    </submittedName>
</protein>
<feature type="compositionally biased region" description="Acidic residues" evidence="1">
    <location>
        <begin position="21"/>
        <end position="37"/>
    </location>
</feature>
<organism evidence="2 3">
    <name type="scientific">Vicia faba</name>
    <name type="common">Broad bean</name>
    <name type="synonym">Faba vulgaris</name>
    <dbReference type="NCBI Taxonomy" id="3906"/>
    <lineage>
        <taxon>Eukaryota</taxon>
        <taxon>Viridiplantae</taxon>
        <taxon>Streptophyta</taxon>
        <taxon>Embryophyta</taxon>
        <taxon>Tracheophyta</taxon>
        <taxon>Spermatophyta</taxon>
        <taxon>Magnoliopsida</taxon>
        <taxon>eudicotyledons</taxon>
        <taxon>Gunneridae</taxon>
        <taxon>Pentapetalae</taxon>
        <taxon>rosids</taxon>
        <taxon>fabids</taxon>
        <taxon>Fabales</taxon>
        <taxon>Fabaceae</taxon>
        <taxon>Papilionoideae</taxon>
        <taxon>50 kb inversion clade</taxon>
        <taxon>NPAAA clade</taxon>
        <taxon>Hologalegina</taxon>
        <taxon>IRL clade</taxon>
        <taxon>Fabeae</taxon>
        <taxon>Vicia</taxon>
    </lineage>
</organism>
<reference evidence="2 3" key="1">
    <citation type="submission" date="2023-01" db="EMBL/GenBank/DDBJ databases">
        <authorList>
            <person name="Kreplak J."/>
        </authorList>
    </citation>
    <scope>NUCLEOTIDE SEQUENCE [LARGE SCALE GENOMIC DNA]</scope>
</reference>
<evidence type="ECO:0000313" key="2">
    <source>
        <dbReference type="EMBL" id="CAI8613582.1"/>
    </source>
</evidence>
<name>A0AAV1ATF6_VICFA</name>
<evidence type="ECO:0000256" key="1">
    <source>
        <dbReference type="SAM" id="MobiDB-lite"/>
    </source>
</evidence>